<dbReference type="InterPro" id="IPR015872">
    <property type="entry name" value="TFIIA_gsu_N"/>
</dbReference>
<protein>
    <recommendedName>
        <fullName evidence="3">Transcription initiation factor IIA subunit 2</fullName>
    </recommendedName>
    <alternativeName>
        <fullName evidence="9">General transcription factor IIA subunit 2</fullName>
    </alternativeName>
    <alternativeName>
        <fullName evidence="8">Transcription initiation factor IIA small chain</fullName>
    </alternativeName>
</protein>
<comment type="similarity">
    <text evidence="2">Belongs to the TFIIA subunit 2 family.</text>
</comment>
<evidence type="ECO:0000256" key="4">
    <source>
        <dbReference type="ARBA" id="ARBA00023015"/>
    </source>
</evidence>
<dbReference type="GO" id="GO:0006367">
    <property type="term" value="P:transcription initiation at RNA polymerase II promoter"/>
    <property type="evidence" value="ECO:0007669"/>
    <property type="project" value="InterPro"/>
</dbReference>
<dbReference type="CDD" id="cd10014">
    <property type="entry name" value="TFIIA_gamma_C"/>
    <property type="match status" value="1"/>
</dbReference>
<dbReference type="InterPro" id="IPR003194">
    <property type="entry name" value="TFIIA_gsu"/>
</dbReference>
<evidence type="ECO:0000256" key="3">
    <source>
        <dbReference type="ARBA" id="ARBA00019928"/>
    </source>
</evidence>
<comment type="subcellular location">
    <subcellularLocation>
        <location evidence="1">Nucleus</location>
    </subcellularLocation>
</comment>
<feature type="domain" description="Transcription initiation factor IIA gamma subunit N-terminal" evidence="10">
    <location>
        <begin position="16"/>
        <end position="53"/>
    </location>
</feature>
<feature type="domain" description="Transcription initiation factor IIA gamma subunit C-terminal" evidence="11">
    <location>
        <begin position="96"/>
        <end position="140"/>
    </location>
</feature>
<dbReference type="SUPFAM" id="SSF50784">
    <property type="entry name" value="Transcription factor IIA (TFIIA), beta-barrel domain"/>
    <property type="match status" value="1"/>
</dbReference>
<keyword evidence="5" id="KW-0804">Transcription</keyword>
<dbReference type="Pfam" id="PF02268">
    <property type="entry name" value="TFIIA_gamma_N"/>
    <property type="match status" value="1"/>
</dbReference>
<dbReference type="Proteomes" id="UP000243876">
    <property type="component" value="Unassembled WGS sequence"/>
</dbReference>
<dbReference type="InterPro" id="IPR015871">
    <property type="entry name" value="TFIIA_gsu_C"/>
</dbReference>
<dbReference type="OrthoDB" id="586585at2759"/>
<evidence type="ECO:0000256" key="8">
    <source>
        <dbReference type="ARBA" id="ARBA00029848"/>
    </source>
</evidence>
<dbReference type="SUPFAM" id="SSF47396">
    <property type="entry name" value="Transcription factor IIA (TFIIA), alpha-helical domain"/>
    <property type="match status" value="1"/>
</dbReference>
<sequence length="146" mass="15749">MSSSTAAAQPAPQTPFYQLYRRSSLGNALVEALDELINSGHINPQLALMTLTQVRCPASFARLPHADLPSLASVSQFDKSASQAISKEVKAKSTVKAHLNTYRLCDEVWTFILQNPTFKLENNSEVITAPGKCKIVACKSGDAAAK</sequence>
<dbReference type="GO" id="GO:0005672">
    <property type="term" value="C:transcription factor TFIIA complex"/>
    <property type="evidence" value="ECO:0007669"/>
    <property type="project" value="InterPro"/>
</dbReference>
<dbReference type="PIRSF" id="PIRSF009415">
    <property type="entry name" value="Hum_TFIIA_gamma"/>
    <property type="match status" value="1"/>
</dbReference>
<evidence type="ECO:0000313" key="13">
    <source>
        <dbReference type="Proteomes" id="UP000243876"/>
    </source>
</evidence>
<dbReference type="Gene3D" id="2.30.18.10">
    <property type="entry name" value="Transcription factor IIA (TFIIA), beta-barrel domain"/>
    <property type="match status" value="1"/>
</dbReference>
<keyword evidence="13" id="KW-1185">Reference proteome</keyword>
<keyword evidence="6" id="KW-0539">Nucleus</keyword>
<keyword evidence="4" id="KW-0805">Transcription regulation</keyword>
<feature type="non-terminal residue" evidence="12">
    <location>
        <position position="1"/>
    </location>
</feature>
<dbReference type="Gene3D" id="1.10.287.190">
    <property type="entry name" value="Transcription factor IIA gamma subunit, alpha-helical domain"/>
    <property type="match status" value="1"/>
</dbReference>
<dbReference type="InterPro" id="IPR009088">
    <property type="entry name" value="TFIIA_b-brl"/>
</dbReference>
<gene>
    <name evidence="12" type="primary">SPOSA6832_02571</name>
</gene>
<dbReference type="PANTHER" id="PTHR10966">
    <property type="entry name" value="TRANSCRIPTION INITIATION FACTOR IIA SUBUNIT 2"/>
    <property type="match status" value="1"/>
</dbReference>
<evidence type="ECO:0000313" key="12">
    <source>
        <dbReference type="EMBL" id="CEQ40887.1"/>
    </source>
</evidence>
<dbReference type="Pfam" id="PF02751">
    <property type="entry name" value="TFIIA_gamma_C"/>
    <property type="match status" value="1"/>
</dbReference>
<dbReference type="EMBL" id="CENE01000010">
    <property type="protein sequence ID" value="CEQ40887.1"/>
    <property type="molecule type" value="Genomic_DNA"/>
</dbReference>
<evidence type="ECO:0000256" key="1">
    <source>
        <dbReference type="ARBA" id="ARBA00004123"/>
    </source>
</evidence>
<evidence type="ECO:0000259" key="11">
    <source>
        <dbReference type="Pfam" id="PF02751"/>
    </source>
</evidence>
<organism evidence="12 13">
    <name type="scientific">Sporidiobolus salmonicolor</name>
    <name type="common">Yeast-like fungus</name>
    <name type="synonym">Sporobolomyces salmonicolor</name>
    <dbReference type="NCBI Taxonomy" id="5005"/>
    <lineage>
        <taxon>Eukaryota</taxon>
        <taxon>Fungi</taxon>
        <taxon>Dikarya</taxon>
        <taxon>Basidiomycota</taxon>
        <taxon>Pucciniomycotina</taxon>
        <taxon>Microbotryomycetes</taxon>
        <taxon>Sporidiobolales</taxon>
        <taxon>Sporidiobolaceae</taxon>
        <taxon>Sporobolomyces</taxon>
    </lineage>
</organism>
<name>A0A0D6ELK1_SPOSA</name>
<dbReference type="InterPro" id="IPR009083">
    <property type="entry name" value="TFIIA_a-hlx"/>
</dbReference>
<evidence type="ECO:0000256" key="2">
    <source>
        <dbReference type="ARBA" id="ARBA00007675"/>
    </source>
</evidence>
<evidence type="ECO:0000256" key="7">
    <source>
        <dbReference type="ARBA" id="ARBA00024733"/>
    </source>
</evidence>
<evidence type="ECO:0000256" key="6">
    <source>
        <dbReference type="ARBA" id="ARBA00023242"/>
    </source>
</evidence>
<dbReference type="CDD" id="cd10145">
    <property type="entry name" value="TFIIA_gamma_N"/>
    <property type="match status" value="1"/>
</dbReference>
<evidence type="ECO:0000256" key="9">
    <source>
        <dbReference type="ARBA" id="ARBA00032215"/>
    </source>
</evidence>
<dbReference type="AlphaFoldDB" id="A0A0D6ELK1"/>
<reference evidence="13" key="1">
    <citation type="submission" date="2015-02" db="EMBL/GenBank/DDBJ databases">
        <authorList>
            <person name="Gon?alves P."/>
        </authorList>
    </citation>
    <scope>NUCLEOTIDE SEQUENCE [LARGE SCALE GENOMIC DNA]</scope>
</reference>
<proteinExistence type="inferred from homology"/>
<evidence type="ECO:0000259" key="10">
    <source>
        <dbReference type="Pfam" id="PF02268"/>
    </source>
</evidence>
<accession>A0A0D6ELK1</accession>
<evidence type="ECO:0000256" key="5">
    <source>
        <dbReference type="ARBA" id="ARBA00023163"/>
    </source>
</evidence>
<comment type="function">
    <text evidence="7">TFIIA is a component of the transcription machinery of RNA polymerase II and plays an important role in transcriptional activation. TFIIA in a complex with TBP mediates transcriptional activity.</text>
</comment>